<name>A0A9D2ALL4_9LACO</name>
<dbReference type="PANTHER" id="PTHR30627">
    <property type="entry name" value="PEPTIDOGLYCAN D,D-TRANSPEPTIDASE"/>
    <property type="match status" value="1"/>
</dbReference>
<comment type="caution">
    <text evidence="6">The sequence shown here is derived from an EMBL/GenBank/DDBJ whole genome shotgun (WGS) entry which is preliminary data.</text>
</comment>
<gene>
    <name evidence="6" type="ORF">H9856_06340</name>
</gene>
<dbReference type="Pfam" id="PF03793">
    <property type="entry name" value="PASTA"/>
    <property type="match status" value="2"/>
</dbReference>
<dbReference type="GO" id="GO:0071555">
    <property type="term" value="P:cell wall organization"/>
    <property type="evidence" value="ECO:0007669"/>
    <property type="project" value="TreeGrafter"/>
</dbReference>
<feature type="domain" description="PASTA" evidence="5">
    <location>
        <begin position="598"/>
        <end position="659"/>
    </location>
</feature>
<dbReference type="SMART" id="SM00740">
    <property type="entry name" value="PASTA"/>
    <property type="match status" value="2"/>
</dbReference>
<dbReference type="Pfam" id="PF03717">
    <property type="entry name" value="PBP_dimer"/>
    <property type="match status" value="1"/>
</dbReference>
<accession>A0A9D2ALL4</accession>
<dbReference type="GO" id="GO:0005886">
    <property type="term" value="C:plasma membrane"/>
    <property type="evidence" value="ECO:0007669"/>
    <property type="project" value="UniProtKB-SubCell"/>
</dbReference>
<comment type="subcellular location">
    <subcellularLocation>
        <location evidence="1">Cell membrane</location>
        <topology evidence="1">Single-pass membrane protein</topology>
    </subcellularLocation>
</comment>
<sequence>MKFKRHSQRTINKGYKHNERGFGQWLRIVAIIVFLLFIVRFGSIAIFKDVKNHDLKSAAQQRYTQSQFVRARRGKITDAQGNILAEDSNTYTVYAVLDHQQKDKDGKPKYVANKRKTARILSGYLDMSEDKIYKDLNPSKKGVFQVQFGPNGSNLSVNKMEEIKSRNLPGIKFIKNPARQYPEGNFARQLIGLASPVTNKKTMQVTLVGRLGLEKDLNKELSGRNGIKKSSTALYGSQLRGSKGKTSAVENGDSVKTTLDNRIQQQLENRIDNVYDQAKPSAMSAVLMEAKTGKIIAATQRPNLKSKKPVWTNALTQDTYEPGSTMKVIALSAAIDSGHFNPDATYHSGTWELGGGKVTDWDQAGWGDITYREAFYRSSNVGFAHIEQNMGANTWKSYLNRFGFFKPVHVYGMSDEFSGYSSFKGALQQSNTAFGQGLTVNTMQMMQAFSAVANNGKMMRPYWIDKVTSPSGKTVKKVKPVEVGHPISASTAKQVRKLMEGVIYDKKGTGQVYQVDGVRLAGKTGTAQIGSAHGYQQGSSNYIYSFVGMFPANKPRYIIYLTMKQPTTLHDVPEKSMATITSSLIKSLMDNHSSSHKKSDGISQVPSVKGLNKNKAQDALSKEHLQVTVLGSGNKVTWQSLPAGSSIVYNNRILLLTSGQVKMPDITNWSQADVSALAQALNLHLRSSGSGFVNEQSITKDTVLKNGQTLEVKFVQH</sequence>
<evidence type="ECO:0000256" key="3">
    <source>
        <dbReference type="ARBA" id="ARBA00023136"/>
    </source>
</evidence>
<protein>
    <submittedName>
        <fullName evidence="6">Penicillin-binding protein</fullName>
    </submittedName>
</protein>
<dbReference type="PANTHER" id="PTHR30627:SF26">
    <property type="entry name" value="PENICILLIN-BINDING PROTEIN 2B"/>
    <property type="match status" value="1"/>
</dbReference>
<dbReference type="Gene3D" id="2.20.70.70">
    <property type="match status" value="1"/>
</dbReference>
<dbReference type="Proteomes" id="UP000824231">
    <property type="component" value="Unassembled WGS sequence"/>
</dbReference>
<evidence type="ECO:0000259" key="5">
    <source>
        <dbReference type="PROSITE" id="PS51178"/>
    </source>
</evidence>
<reference evidence="6" key="2">
    <citation type="submission" date="2021-04" db="EMBL/GenBank/DDBJ databases">
        <authorList>
            <person name="Gilroy R."/>
        </authorList>
    </citation>
    <scope>NUCLEOTIDE SEQUENCE</scope>
    <source>
        <strain evidence="6">ChiSxjej3B15-572</strain>
    </source>
</reference>
<dbReference type="Gene3D" id="3.90.1310.10">
    <property type="entry name" value="Penicillin-binding protein 2a (Domain 2)"/>
    <property type="match status" value="1"/>
</dbReference>
<comment type="similarity">
    <text evidence="2">Belongs to the transpeptidase family.</text>
</comment>
<dbReference type="EMBL" id="DXFH01000025">
    <property type="protein sequence ID" value="HIX35992.1"/>
    <property type="molecule type" value="Genomic_DNA"/>
</dbReference>
<feature type="domain" description="PASTA" evidence="5">
    <location>
        <begin position="660"/>
        <end position="716"/>
    </location>
</feature>
<evidence type="ECO:0000256" key="1">
    <source>
        <dbReference type="ARBA" id="ARBA00004162"/>
    </source>
</evidence>
<dbReference type="Gene3D" id="3.40.710.10">
    <property type="entry name" value="DD-peptidase/beta-lactamase superfamily"/>
    <property type="match status" value="1"/>
</dbReference>
<dbReference type="InterPro" id="IPR005311">
    <property type="entry name" value="PBP_dimer"/>
</dbReference>
<dbReference type="SUPFAM" id="SSF56601">
    <property type="entry name" value="beta-lactamase/transpeptidase-like"/>
    <property type="match status" value="1"/>
</dbReference>
<reference evidence="6" key="1">
    <citation type="journal article" date="2021" name="PeerJ">
        <title>Extensive microbial diversity within the chicken gut microbiome revealed by metagenomics and culture.</title>
        <authorList>
            <person name="Gilroy R."/>
            <person name="Ravi A."/>
            <person name="Getino M."/>
            <person name="Pursley I."/>
            <person name="Horton D.L."/>
            <person name="Alikhan N.F."/>
            <person name="Baker D."/>
            <person name="Gharbi K."/>
            <person name="Hall N."/>
            <person name="Watson M."/>
            <person name="Adriaenssens E.M."/>
            <person name="Foster-Nyarko E."/>
            <person name="Jarju S."/>
            <person name="Secka A."/>
            <person name="Antonio M."/>
            <person name="Oren A."/>
            <person name="Chaudhuri R.R."/>
            <person name="La Ragione R."/>
            <person name="Hildebrand F."/>
            <person name="Pallen M.J."/>
        </authorList>
    </citation>
    <scope>NUCLEOTIDE SEQUENCE</scope>
    <source>
        <strain evidence="6">ChiSxjej3B15-572</strain>
    </source>
</reference>
<dbReference type="AlphaFoldDB" id="A0A9D2ALL4"/>
<dbReference type="InterPro" id="IPR005543">
    <property type="entry name" value="PASTA_dom"/>
</dbReference>
<dbReference type="SUPFAM" id="SSF54184">
    <property type="entry name" value="Penicillin-binding protein 2x (pbp-2x), c-terminal domain"/>
    <property type="match status" value="2"/>
</dbReference>
<evidence type="ECO:0000256" key="4">
    <source>
        <dbReference type="SAM" id="Phobius"/>
    </source>
</evidence>
<organism evidence="6 7">
    <name type="scientific">Candidatus Limosilactobacillus merdigallinarum</name>
    <dbReference type="NCBI Taxonomy" id="2838652"/>
    <lineage>
        <taxon>Bacteria</taxon>
        <taxon>Bacillati</taxon>
        <taxon>Bacillota</taxon>
        <taxon>Bacilli</taxon>
        <taxon>Lactobacillales</taxon>
        <taxon>Lactobacillaceae</taxon>
        <taxon>Limosilactobacillus</taxon>
    </lineage>
</organism>
<dbReference type="Gene3D" id="3.30.70.2110">
    <property type="match status" value="1"/>
</dbReference>
<evidence type="ECO:0000256" key="2">
    <source>
        <dbReference type="ARBA" id="ARBA00007171"/>
    </source>
</evidence>
<keyword evidence="3 4" id="KW-0472">Membrane</keyword>
<dbReference type="InterPro" id="IPR001460">
    <property type="entry name" value="PCN-bd_Tpept"/>
</dbReference>
<dbReference type="CDD" id="cd06576">
    <property type="entry name" value="PASTA_Pbp2x-like_1"/>
    <property type="match status" value="1"/>
</dbReference>
<proteinExistence type="inferred from homology"/>
<dbReference type="GO" id="GO:0008658">
    <property type="term" value="F:penicillin binding"/>
    <property type="evidence" value="ECO:0007669"/>
    <property type="project" value="InterPro"/>
</dbReference>
<dbReference type="PROSITE" id="PS51178">
    <property type="entry name" value="PASTA"/>
    <property type="match status" value="2"/>
</dbReference>
<evidence type="ECO:0000313" key="6">
    <source>
        <dbReference type="EMBL" id="HIX35992.1"/>
    </source>
</evidence>
<keyword evidence="4" id="KW-1133">Transmembrane helix</keyword>
<dbReference type="InterPro" id="IPR036138">
    <property type="entry name" value="PBP_dimer_sf"/>
</dbReference>
<dbReference type="InterPro" id="IPR050515">
    <property type="entry name" value="Beta-lactam/transpept"/>
</dbReference>
<evidence type="ECO:0000313" key="7">
    <source>
        <dbReference type="Proteomes" id="UP000824231"/>
    </source>
</evidence>
<keyword evidence="4" id="KW-0812">Transmembrane</keyword>
<dbReference type="InterPro" id="IPR012338">
    <property type="entry name" value="Beta-lactam/transpept-like"/>
</dbReference>
<dbReference type="SUPFAM" id="SSF56519">
    <property type="entry name" value="Penicillin binding protein dimerisation domain"/>
    <property type="match status" value="1"/>
</dbReference>
<feature type="transmembrane region" description="Helical" evidence="4">
    <location>
        <begin position="25"/>
        <end position="47"/>
    </location>
</feature>
<dbReference type="CDD" id="cd06575">
    <property type="entry name" value="PASTA_Pbp2x-like_2"/>
    <property type="match status" value="1"/>
</dbReference>
<dbReference type="Pfam" id="PF00905">
    <property type="entry name" value="Transpeptidase"/>
    <property type="match status" value="1"/>
</dbReference>